<dbReference type="PIRSF" id="PIRSF000862">
    <property type="entry name" value="Steryl_ester_lip"/>
    <property type="match status" value="1"/>
</dbReference>
<dbReference type="EMBL" id="JAPWTJ010000516">
    <property type="protein sequence ID" value="KAJ8977713.1"/>
    <property type="molecule type" value="Genomic_DNA"/>
</dbReference>
<dbReference type="InterPro" id="IPR029058">
    <property type="entry name" value="AB_hydrolase_fold"/>
</dbReference>
<name>A0ABQ9JIA1_9CUCU</name>
<keyword evidence="5" id="KW-0325">Glycoprotein</keyword>
<dbReference type="InterPro" id="IPR025483">
    <property type="entry name" value="Lipase_euk"/>
</dbReference>
<evidence type="ECO:0000256" key="2">
    <source>
        <dbReference type="ARBA" id="ARBA00022729"/>
    </source>
</evidence>
<dbReference type="PANTHER" id="PTHR11005">
    <property type="entry name" value="LYSOSOMAL ACID LIPASE-RELATED"/>
    <property type="match status" value="1"/>
</dbReference>
<evidence type="ECO:0000313" key="8">
    <source>
        <dbReference type="EMBL" id="KAJ8977713.1"/>
    </source>
</evidence>
<evidence type="ECO:0000256" key="1">
    <source>
        <dbReference type="ARBA" id="ARBA00010701"/>
    </source>
</evidence>
<dbReference type="SUPFAM" id="SSF53474">
    <property type="entry name" value="alpha/beta-Hydrolases"/>
    <property type="match status" value="1"/>
</dbReference>
<keyword evidence="4" id="KW-0443">Lipid metabolism</keyword>
<gene>
    <name evidence="8" type="ORF">NQ317_007261</name>
</gene>
<comment type="caution">
    <text evidence="8">The sequence shown here is derived from an EMBL/GenBank/DDBJ whole genome shotgun (WGS) entry which is preliminary data.</text>
</comment>
<evidence type="ECO:0000259" key="7">
    <source>
        <dbReference type="Pfam" id="PF00561"/>
    </source>
</evidence>
<organism evidence="8 9">
    <name type="scientific">Molorchus minor</name>
    <dbReference type="NCBI Taxonomy" id="1323400"/>
    <lineage>
        <taxon>Eukaryota</taxon>
        <taxon>Metazoa</taxon>
        <taxon>Ecdysozoa</taxon>
        <taxon>Arthropoda</taxon>
        <taxon>Hexapoda</taxon>
        <taxon>Insecta</taxon>
        <taxon>Pterygota</taxon>
        <taxon>Neoptera</taxon>
        <taxon>Endopterygota</taxon>
        <taxon>Coleoptera</taxon>
        <taxon>Polyphaga</taxon>
        <taxon>Cucujiformia</taxon>
        <taxon>Chrysomeloidea</taxon>
        <taxon>Cerambycidae</taxon>
        <taxon>Lamiinae</taxon>
        <taxon>Monochamini</taxon>
        <taxon>Molorchus</taxon>
    </lineage>
</organism>
<evidence type="ECO:0000256" key="6">
    <source>
        <dbReference type="PIRNR" id="PIRNR000862"/>
    </source>
</evidence>
<dbReference type="Pfam" id="PF00561">
    <property type="entry name" value="Abhydrolase_1"/>
    <property type="match status" value="1"/>
</dbReference>
<protein>
    <recommendedName>
        <fullName evidence="6">Lipase</fullName>
    </recommendedName>
</protein>
<evidence type="ECO:0000256" key="3">
    <source>
        <dbReference type="ARBA" id="ARBA00022963"/>
    </source>
</evidence>
<dbReference type="Proteomes" id="UP001162164">
    <property type="component" value="Unassembled WGS sequence"/>
</dbReference>
<keyword evidence="9" id="KW-1185">Reference proteome</keyword>
<evidence type="ECO:0000256" key="4">
    <source>
        <dbReference type="ARBA" id="ARBA00023098"/>
    </source>
</evidence>
<evidence type="ECO:0000313" key="9">
    <source>
        <dbReference type="Proteomes" id="UP001162164"/>
    </source>
</evidence>
<keyword evidence="6" id="KW-0378">Hydrolase</keyword>
<comment type="similarity">
    <text evidence="1 6">Belongs to the AB hydrolase superfamily. Lipase family.</text>
</comment>
<reference evidence="8" key="1">
    <citation type="journal article" date="2023" name="Insect Mol. Biol.">
        <title>Genome sequencing provides insights into the evolution of gene families encoding plant cell wall-degrading enzymes in longhorned beetles.</title>
        <authorList>
            <person name="Shin N.R."/>
            <person name="Okamura Y."/>
            <person name="Kirsch R."/>
            <person name="Pauchet Y."/>
        </authorList>
    </citation>
    <scope>NUCLEOTIDE SEQUENCE</scope>
    <source>
        <strain evidence="8">MMC_N1</strain>
    </source>
</reference>
<sequence>MVTGDPIKRGAPGCSLHCVLGSPPLPIPATARFQTSDGLHVKDHTEIIQSWEVVAEEHYITTDDGYILLLERAYIKTGGTPILIVHGIAMNSLGFIYRGQNSLVYLLVSLGYDVWILNWRGTIYSRGHVKLSTTDRAYWYYSVHELAIYDARNSIRYIKERVNQKIIYIGYSTGTTMFYIYSSVLPNEAKEHIQGMIGLGPAINFKGAKSVLQISAYVWPIARPLIYALFHGEIIPHYTQLVKVFMHNSFGMYFTQTLINLAGGFDYQQMDAISYPFTPRWLDTAGVEVWTHFLQIRDSGVFQHYDHGPLKNTLLYGQPHPPPYNISKISVPIALFVGPNDWIASVTNADQLYSELTESSRCGYHLMDRSKWSHYDFVMAKDIKSYLYDHLINKIAQIASGNCNP</sequence>
<keyword evidence="3 6" id="KW-0442">Lipid degradation</keyword>
<dbReference type="InterPro" id="IPR000073">
    <property type="entry name" value="AB_hydrolase_1"/>
</dbReference>
<evidence type="ECO:0000256" key="5">
    <source>
        <dbReference type="ARBA" id="ARBA00023180"/>
    </source>
</evidence>
<dbReference type="Gene3D" id="3.40.50.1820">
    <property type="entry name" value="alpha/beta hydrolase"/>
    <property type="match status" value="1"/>
</dbReference>
<accession>A0ABQ9JIA1</accession>
<feature type="domain" description="AB hydrolase-1" evidence="7">
    <location>
        <begin position="81"/>
        <end position="258"/>
    </location>
</feature>
<keyword evidence="2" id="KW-0732">Signal</keyword>
<proteinExistence type="inferred from homology"/>